<protein>
    <submittedName>
        <fullName evidence="6">Nickel transporter</fullName>
    </submittedName>
</protein>
<reference evidence="6 7" key="1">
    <citation type="submission" date="2020-10" db="EMBL/GenBank/DDBJ databases">
        <title>Degradation of 1,4-Dioxane by Xanthobacter sp. YN2, via a Novel Group-2 Soluble Di-Iron Monooxygenase.</title>
        <authorList>
            <person name="Ma F."/>
            <person name="Wang Y."/>
            <person name="Yang J."/>
            <person name="Guo H."/>
            <person name="Su D."/>
            <person name="Yu L."/>
        </authorList>
    </citation>
    <scope>NUCLEOTIDE SEQUENCE [LARGE SCALE GENOMIC DNA]</scope>
    <source>
        <strain evidence="6 7">YN2</strain>
    </source>
</reference>
<dbReference type="GO" id="GO:0000105">
    <property type="term" value="P:L-histidine biosynthetic process"/>
    <property type="evidence" value="ECO:0007669"/>
    <property type="project" value="UniProtKB-KW"/>
</dbReference>
<gene>
    <name evidence="6" type="ORF">EZH22_23945</name>
</gene>
<keyword evidence="7" id="KW-1185">Reference proteome</keyword>
<name>A0A974PMH8_9HYPH</name>
<evidence type="ECO:0000256" key="3">
    <source>
        <dbReference type="ARBA" id="ARBA00023102"/>
    </source>
</evidence>
<evidence type="ECO:0000313" key="6">
    <source>
        <dbReference type="EMBL" id="QRG06021.1"/>
    </source>
</evidence>
<accession>A0A974PMH8</accession>
<comment type="pathway">
    <text evidence="4">Amino-acid biosynthesis.</text>
</comment>
<dbReference type="InterPro" id="IPR011060">
    <property type="entry name" value="RibuloseP-bd_barrel"/>
</dbReference>
<dbReference type="AlphaFoldDB" id="A0A974PMH8"/>
<comment type="similarity">
    <text evidence="1 5">Belongs to the HisA/HisF family.</text>
</comment>
<organism evidence="6 7">
    <name type="scientific">Xanthobacter dioxanivorans</name>
    <dbReference type="NCBI Taxonomy" id="2528964"/>
    <lineage>
        <taxon>Bacteria</taxon>
        <taxon>Pseudomonadati</taxon>
        <taxon>Pseudomonadota</taxon>
        <taxon>Alphaproteobacteria</taxon>
        <taxon>Hyphomicrobiales</taxon>
        <taxon>Xanthobacteraceae</taxon>
        <taxon>Xanthobacter</taxon>
    </lineage>
</organism>
<dbReference type="Gene3D" id="3.20.20.70">
    <property type="entry name" value="Aldolase class I"/>
    <property type="match status" value="1"/>
</dbReference>
<evidence type="ECO:0000256" key="5">
    <source>
        <dbReference type="RuleBase" id="RU003657"/>
    </source>
</evidence>
<evidence type="ECO:0000256" key="4">
    <source>
        <dbReference type="ARBA" id="ARBA00029440"/>
    </source>
</evidence>
<dbReference type="CDD" id="cd04723">
    <property type="entry name" value="HisA_HisF"/>
    <property type="match status" value="1"/>
</dbReference>
<dbReference type="SUPFAM" id="SSF51366">
    <property type="entry name" value="Ribulose-phoshate binding barrel"/>
    <property type="match status" value="1"/>
</dbReference>
<keyword evidence="3 5" id="KW-0368">Histidine biosynthesis</keyword>
<proteinExistence type="inferred from homology"/>
<evidence type="ECO:0000313" key="7">
    <source>
        <dbReference type="Proteomes" id="UP000596427"/>
    </source>
</evidence>
<dbReference type="InterPro" id="IPR013785">
    <property type="entry name" value="Aldolase_TIM"/>
</dbReference>
<evidence type="ECO:0000256" key="2">
    <source>
        <dbReference type="ARBA" id="ARBA00022605"/>
    </source>
</evidence>
<dbReference type="InterPro" id="IPR006062">
    <property type="entry name" value="His_biosynth"/>
</dbReference>
<sequence>MQLIPVIDLKGGCVVHARRGAREAYRPIETPLAGSSAPLDVVAGLLALAPFRTLYVADLDAITGVGDHAMQVDALRRAFPQLELWVDAGESGAEQVRQRARDGRGISVIGSESLPDGAAVRAALAARPVVLSLDSDAAGRRGPRTVHEVAGLWPERVIVMTLARVGSGEGPDLATFRAVAERARCLVTPPALFAAGGVRGAQDLAALAQEGAAGVLVASALHDGRLDAVTARQWA</sequence>
<dbReference type="EMBL" id="CP063362">
    <property type="protein sequence ID" value="QRG06021.1"/>
    <property type="molecule type" value="Genomic_DNA"/>
</dbReference>
<keyword evidence="2 5" id="KW-0028">Amino-acid biosynthesis</keyword>
<dbReference type="Proteomes" id="UP000596427">
    <property type="component" value="Chromosome"/>
</dbReference>
<dbReference type="KEGG" id="xdi:EZH22_23945"/>
<dbReference type="Pfam" id="PF00977">
    <property type="entry name" value="His_biosynth"/>
    <property type="match status" value="1"/>
</dbReference>
<evidence type="ECO:0000256" key="1">
    <source>
        <dbReference type="ARBA" id="ARBA00009667"/>
    </source>
</evidence>